<dbReference type="InterPro" id="IPR012337">
    <property type="entry name" value="RNaseH-like_sf"/>
</dbReference>
<dbReference type="PROSITE" id="PS51192">
    <property type="entry name" value="HELICASE_ATP_BIND_1"/>
    <property type="match status" value="1"/>
</dbReference>
<feature type="domain" description="Helicase ATP-binding" evidence="9">
    <location>
        <begin position="249"/>
        <end position="511"/>
    </location>
</feature>
<keyword evidence="11" id="KW-1185">Reference proteome</keyword>
<dbReference type="NCBIfam" id="TIGR01407">
    <property type="entry name" value="dinG_rel"/>
    <property type="match status" value="1"/>
</dbReference>
<dbReference type="RefSeq" id="WP_307229115.1">
    <property type="nucleotide sequence ID" value="NZ_JAUSTT010000010.1"/>
</dbReference>
<sequence length="935" mass="107674">MTHRFVVVDIETTGNAPDKGDRIIQISAVLIENQTIVDQFTSFVNPEIPIPIFIEELTGIHSGMVKDAPLFAEIAPHLFKMLENAIFVAHNVKFDYYFLQKELKNAGFDHFQPAKMDTVELAWFVLPTAESYKLVDLTEAFQFTHERPHQADSDALATAQLFLMFWRQLEELPSVTLEKLLKLSHHLQSDLYLLLHHILQEKKTKVEQISADLEIYRGIALKRKGMTRKTAAVIETSEYPNTNEAKEQLFKEKLPQFELREGQFEMMDAVFSSFEDKKHALIEAGTGIGKSLGYLLPSIFYAMKQKTPVIVSTHTILLQDQLLQKEIQTLHALVPFSFRTVLLKGRSHYLHLFKFEQTLYEADEQYDHVVAKMKILVWLTQTTTGDIDELHLSSGGKLFWERIKHEGWHVSKQKDPWLAYDFYMHARQEAQAADLVITNHAMLLQDLVEKNTFFPNYDYAIIDEAHHLEQAARTHFASKIAYSNSKYLLSQIGIMEKQQLFGKLQYLLDKKGISTTTEARTIDEAITALELEMDDLFMIMAQIMMRHSKQKHHKCQFRVDSLFRKSKEWQPLVDCAERNIAFLKRVYTGIAERLKVVKVKELKDHEKALIAECFSFLDRIEQLSEQIYSLIISPQLTDVVWVEGDARALPNSMVIQALPVTVKEKLEKSFFAKKKSIVMTSSTLTVQHSFRYMREAIGLQSFSILTKRIASPFEYDKMVKLLIPSEVPEIRDASQDAYVESLANHLIGIAQATKGRMLVLFTSHEMLRKTYYLIKESELLHDFMLIAQGISNGSRARLTKNFQLFEKAILFGTNSFWEGIDIPGDDLSCLVMVRLPFTPPDEPMTEAKHDYLRKQGENPFTANALPEAIIRFKQGFGRLIRSSKDRGIVIVFDRRIETTSYGKAFLYSLPKLTIERGSLEEMVDSIEKWLSLSRD</sequence>
<dbReference type="EC" id="3.1.-.-" evidence="6 7"/>
<evidence type="ECO:0000256" key="3">
    <source>
        <dbReference type="ARBA" id="ARBA00022801"/>
    </source>
</evidence>
<dbReference type="InterPro" id="IPR045028">
    <property type="entry name" value="DinG/Rad3-like"/>
</dbReference>
<evidence type="ECO:0000313" key="11">
    <source>
        <dbReference type="Proteomes" id="UP001223586"/>
    </source>
</evidence>
<keyword evidence="4 6" id="KW-0269">Exonuclease</keyword>
<dbReference type="GO" id="GO:0016787">
    <property type="term" value="F:hydrolase activity"/>
    <property type="evidence" value="ECO:0007669"/>
    <property type="project" value="UniProtKB-KW"/>
</dbReference>
<dbReference type="SUPFAM" id="SSF53098">
    <property type="entry name" value="Ribonuclease H-like"/>
    <property type="match status" value="1"/>
</dbReference>
<name>A0ABT9WSH1_9BACI</name>
<dbReference type="InterPro" id="IPR006310">
    <property type="entry name" value="DinG"/>
</dbReference>
<accession>A0ABT9WSH1</accession>
<feature type="binding site" evidence="6">
    <location>
        <begin position="284"/>
        <end position="291"/>
    </location>
    <ligand>
        <name>ATP</name>
        <dbReference type="ChEBI" id="CHEBI:30616"/>
    </ligand>
</feature>
<dbReference type="Gene3D" id="3.40.50.300">
    <property type="entry name" value="P-loop containing nucleotide triphosphate hydrolases"/>
    <property type="match status" value="2"/>
</dbReference>
<dbReference type="InterPro" id="IPR036397">
    <property type="entry name" value="RNaseH_sf"/>
</dbReference>
<organism evidence="10 11">
    <name type="scientific">Bacillus chungangensis</name>
    <dbReference type="NCBI Taxonomy" id="587633"/>
    <lineage>
        <taxon>Bacteria</taxon>
        <taxon>Bacillati</taxon>
        <taxon>Bacillota</taxon>
        <taxon>Bacilli</taxon>
        <taxon>Bacillales</taxon>
        <taxon>Bacillaceae</taxon>
        <taxon>Bacillus</taxon>
    </lineage>
</organism>
<dbReference type="InterPro" id="IPR014001">
    <property type="entry name" value="Helicase_ATP-bd"/>
</dbReference>
<gene>
    <name evidence="6 7" type="primary">dinG</name>
    <name evidence="10" type="ORF">J2S08_002008</name>
</gene>
<reference evidence="10 11" key="1">
    <citation type="submission" date="2023-07" db="EMBL/GenBank/DDBJ databases">
        <title>Genomic Encyclopedia of Type Strains, Phase IV (KMG-IV): sequencing the most valuable type-strain genomes for metagenomic binning, comparative biology and taxonomic classification.</title>
        <authorList>
            <person name="Goeker M."/>
        </authorList>
    </citation>
    <scope>NUCLEOTIDE SEQUENCE [LARGE SCALE GENOMIC DNA]</scope>
    <source>
        <strain evidence="10 11">DSM 23837</strain>
    </source>
</reference>
<protein>
    <recommendedName>
        <fullName evidence="6 7">3'-5' exonuclease DinG</fullName>
        <ecNumber evidence="6 7">3.1.-.-</ecNumber>
    </recommendedName>
</protein>
<dbReference type="InterPro" id="IPR006935">
    <property type="entry name" value="Helicase/UvrB_N"/>
</dbReference>
<dbReference type="PANTHER" id="PTHR11472">
    <property type="entry name" value="DNA REPAIR DEAD HELICASE RAD3/XP-D SUBFAMILY MEMBER"/>
    <property type="match status" value="1"/>
</dbReference>
<dbReference type="NCBIfam" id="NF005981">
    <property type="entry name" value="PRK08074.1"/>
    <property type="match status" value="1"/>
</dbReference>
<keyword evidence="5 6" id="KW-0067">ATP-binding</keyword>
<dbReference type="EMBL" id="JAUSTT010000010">
    <property type="protein sequence ID" value="MDQ0176172.1"/>
    <property type="molecule type" value="Genomic_DNA"/>
</dbReference>
<evidence type="ECO:0000256" key="6">
    <source>
        <dbReference type="HAMAP-Rule" id="MF_02206"/>
    </source>
</evidence>
<proteinExistence type="inferred from homology"/>
<dbReference type="SUPFAM" id="SSF52540">
    <property type="entry name" value="P-loop containing nucleoside triphosphate hydrolases"/>
    <property type="match status" value="1"/>
</dbReference>
<keyword evidence="10" id="KW-0347">Helicase</keyword>
<dbReference type="InterPro" id="IPR013520">
    <property type="entry name" value="Ribonucl_H"/>
</dbReference>
<evidence type="ECO:0000256" key="2">
    <source>
        <dbReference type="ARBA" id="ARBA00022741"/>
    </source>
</evidence>
<keyword evidence="1 6" id="KW-0540">Nuclease</keyword>
<dbReference type="SMART" id="SM00491">
    <property type="entry name" value="HELICc2"/>
    <property type="match status" value="1"/>
</dbReference>
<keyword evidence="2 6" id="KW-0547">Nucleotide-binding</keyword>
<dbReference type="Pfam" id="PF13307">
    <property type="entry name" value="Helicase_C_2"/>
    <property type="match status" value="1"/>
</dbReference>
<dbReference type="InterPro" id="IPR006054">
    <property type="entry name" value="DnaQ"/>
</dbReference>
<evidence type="ECO:0000256" key="1">
    <source>
        <dbReference type="ARBA" id="ARBA00022722"/>
    </source>
</evidence>
<evidence type="ECO:0000256" key="5">
    <source>
        <dbReference type="ARBA" id="ARBA00022840"/>
    </source>
</evidence>
<dbReference type="Proteomes" id="UP001223586">
    <property type="component" value="Unassembled WGS sequence"/>
</dbReference>
<dbReference type="HAMAP" id="MF_02206">
    <property type="entry name" value="DinG_exonucl"/>
    <property type="match status" value="1"/>
</dbReference>
<dbReference type="PANTHER" id="PTHR11472:SF34">
    <property type="entry name" value="REGULATOR OF TELOMERE ELONGATION HELICASE 1"/>
    <property type="match status" value="1"/>
</dbReference>
<comment type="caution">
    <text evidence="10">The sequence shown here is derived from an EMBL/GenBank/DDBJ whole genome shotgun (WGS) entry which is preliminary data.</text>
</comment>
<dbReference type="PROSITE" id="PS51193">
    <property type="entry name" value="HELICASE_ATP_BIND_2"/>
    <property type="match status" value="1"/>
</dbReference>
<comment type="similarity">
    <text evidence="6 7">Belongs to the helicase family. DinG subfamily. Type 2 sub-subfamily.</text>
</comment>
<dbReference type="GO" id="GO:0003678">
    <property type="term" value="F:DNA helicase activity"/>
    <property type="evidence" value="ECO:0007669"/>
    <property type="project" value="UniProtKB-EC"/>
</dbReference>
<feature type="short sequence motif" description="DEAH box" evidence="6">
    <location>
        <begin position="463"/>
        <end position="466"/>
    </location>
</feature>
<dbReference type="Pfam" id="PF00929">
    <property type="entry name" value="RNase_T"/>
    <property type="match status" value="1"/>
</dbReference>
<evidence type="ECO:0000256" key="7">
    <source>
        <dbReference type="RuleBase" id="RU364106"/>
    </source>
</evidence>
<keyword evidence="3 6" id="KW-0378">Hydrolase</keyword>
<feature type="domain" description="Helicase ATP-binding" evidence="8">
    <location>
        <begin position="271"/>
        <end position="511"/>
    </location>
</feature>
<evidence type="ECO:0000256" key="4">
    <source>
        <dbReference type="ARBA" id="ARBA00022839"/>
    </source>
</evidence>
<dbReference type="InterPro" id="IPR027417">
    <property type="entry name" value="P-loop_NTPase"/>
</dbReference>
<dbReference type="SMART" id="SM00487">
    <property type="entry name" value="DEXDc"/>
    <property type="match status" value="1"/>
</dbReference>
<dbReference type="InterPro" id="IPR014013">
    <property type="entry name" value="Helic_SF1/SF2_ATP-bd_DinG/Rad3"/>
</dbReference>
<evidence type="ECO:0000313" key="10">
    <source>
        <dbReference type="EMBL" id="MDQ0176172.1"/>
    </source>
</evidence>
<comment type="function">
    <text evidence="6 7">3'-5' exonuclease.</text>
</comment>
<dbReference type="CDD" id="cd06127">
    <property type="entry name" value="DEDDh"/>
    <property type="match status" value="1"/>
</dbReference>
<evidence type="ECO:0000259" key="8">
    <source>
        <dbReference type="PROSITE" id="PS51192"/>
    </source>
</evidence>
<evidence type="ECO:0000259" key="9">
    <source>
        <dbReference type="PROSITE" id="PS51193"/>
    </source>
</evidence>
<dbReference type="NCBIfam" id="TIGR00573">
    <property type="entry name" value="dnaq"/>
    <property type="match status" value="1"/>
</dbReference>
<dbReference type="InterPro" id="IPR006555">
    <property type="entry name" value="ATP-dep_Helicase_C"/>
</dbReference>
<dbReference type="SMART" id="SM00479">
    <property type="entry name" value="EXOIII"/>
    <property type="match status" value="1"/>
</dbReference>
<dbReference type="Pfam" id="PF04851">
    <property type="entry name" value="ResIII"/>
    <property type="match status" value="1"/>
</dbReference>
<dbReference type="Gene3D" id="3.30.420.10">
    <property type="entry name" value="Ribonuclease H-like superfamily/Ribonuclease H"/>
    <property type="match status" value="1"/>
</dbReference>